<evidence type="ECO:0000313" key="3">
    <source>
        <dbReference type="Proteomes" id="UP000501991"/>
    </source>
</evidence>
<keyword evidence="3" id="KW-1185">Reference proteome</keyword>
<keyword evidence="2" id="KW-0969">Cilium</keyword>
<feature type="region of interest" description="Disordered" evidence="1">
    <location>
        <begin position="1"/>
        <end position="58"/>
    </location>
</feature>
<feature type="compositionally biased region" description="Polar residues" evidence="1">
    <location>
        <begin position="9"/>
        <end position="47"/>
    </location>
</feature>
<dbReference type="InterPro" id="IPR035924">
    <property type="entry name" value="FlaG-like_sf"/>
</dbReference>
<sequence length="140" mass="15207">MAIQPTSPPATQFVSKPQPLAQITQGSKAGTSPQVDKSQSVANTASAQRPVEDGKTTAINSNNEALREALERAQTAITPKSVDITFTMNDKADAVVVKIIDRDSEEVIRQIPSDEFLKIAEKLNEQIQNYRAGMLVEQKA</sequence>
<name>A0A6C1B1T7_9RHOO</name>
<evidence type="ECO:0000313" key="2">
    <source>
        <dbReference type="EMBL" id="QID17323.1"/>
    </source>
</evidence>
<evidence type="ECO:0000256" key="1">
    <source>
        <dbReference type="SAM" id="MobiDB-lite"/>
    </source>
</evidence>
<dbReference type="Gene3D" id="3.30.160.170">
    <property type="entry name" value="FlaG-like"/>
    <property type="match status" value="1"/>
</dbReference>
<dbReference type="KEGG" id="azq:G3580_06485"/>
<protein>
    <submittedName>
        <fullName evidence="2">Flagellar protein FlaG</fullName>
    </submittedName>
</protein>
<reference evidence="2 3" key="1">
    <citation type="submission" date="2020-02" db="EMBL/GenBank/DDBJ databases">
        <title>Nitrogenibacter mangrovi gen. nov., sp. nov. isolated from mangrove sediment, a denitrifying betaproteobacterium.</title>
        <authorList>
            <person name="Liao H."/>
            <person name="Tian Y."/>
        </authorList>
    </citation>
    <scope>NUCLEOTIDE SEQUENCE [LARGE SCALE GENOMIC DNA]</scope>
    <source>
        <strain evidence="2 3">M9-3-2</strain>
    </source>
</reference>
<dbReference type="AlphaFoldDB" id="A0A6C1B1T7"/>
<dbReference type="EMBL" id="CP048836">
    <property type="protein sequence ID" value="QID17323.1"/>
    <property type="molecule type" value="Genomic_DNA"/>
</dbReference>
<dbReference type="Proteomes" id="UP000501991">
    <property type="component" value="Chromosome"/>
</dbReference>
<dbReference type="InterPro" id="IPR005186">
    <property type="entry name" value="FlaG"/>
</dbReference>
<accession>A0A6C1B1T7</accession>
<gene>
    <name evidence="2" type="ORF">G3580_06485</name>
</gene>
<dbReference type="SUPFAM" id="SSF160214">
    <property type="entry name" value="FlaG-like"/>
    <property type="match status" value="1"/>
</dbReference>
<keyword evidence="2" id="KW-0282">Flagellum</keyword>
<dbReference type="RefSeq" id="WP_173764488.1">
    <property type="nucleotide sequence ID" value="NZ_CP048836.1"/>
</dbReference>
<dbReference type="Pfam" id="PF03646">
    <property type="entry name" value="FlaG"/>
    <property type="match status" value="1"/>
</dbReference>
<keyword evidence="2" id="KW-0966">Cell projection</keyword>
<dbReference type="PANTHER" id="PTHR37166:SF1">
    <property type="entry name" value="PROTEIN FLAG"/>
    <property type="match status" value="1"/>
</dbReference>
<dbReference type="PANTHER" id="PTHR37166">
    <property type="entry name" value="PROTEIN FLAG"/>
    <property type="match status" value="1"/>
</dbReference>
<organism evidence="2 3">
    <name type="scientific">Nitrogeniibacter mangrovi</name>
    <dbReference type="NCBI Taxonomy" id="2016596"/>
    <lineage>
        <taxon>Bacteria</taxon>
        <taxon>Pseudomonadati</taxon>
        <taxon>Pseudomonadota</taxon>
        <taxon>Betaproteobacteria</taxon>
        <taxon>Rhodocyclales</taxon>
        <taxon>Zoogloeaceae</taxon>
        <taxon>Nitrogeniibacter</taxon>
    </lineage>
</organism>
<proteinExistence type="predicted"/>